<dbReference type="InterPro" id="IPR001845">
    <property type="entry name" value="HTH_ArsR_DNA-bd_dom"/>
</dbReference>
<comment type="caution">
    <text evidence="5">The sequence shown here is derived from an EMBL/GenBank/DDBJ whole genome shotgun (WGS) entry which is preliminary data.</text>
</comment>
<proteinExistence type="predicted"/>
<keyword evidence="1" id="KW-0805">Transcription regulation</keyword>
<sequence length="100" mass="11509">MTIEQQLQSTAQDEQLVKIFRALADMTRIDIVRTLYQHNREMACGEVGEICAVSKSNASYHFRTLREAGLTTTRKEAQTKYVKLNHDTFNRLMPGFLDTL</sequence>
<name>A0ABT9CD13_9BACL</name>
<dbReference type="SUPFAM" id="SSF46785">
    <property type="entry name" value="Winged helix' DNA-binding domain"/>
    <property type="match status" value="1"/>
</dbReference>
<dbReference type="PROSITE" id="PS50987">
    <property type="entry name" value="HTH_ARSR_2"/>
    <property type="match status" value="1"/>
</dbReference>
<accession>A0ABT9CD13</accession>
<evidence type="ECO:0000256" key="2">
    <source>
        <dbReference type="ARBA" id="ARBA00023125"/>
    </source>
</evidence>
<dbReference type="NCBIfam" id="NF033788">
    <property type="entry name" value="HTH_metalloreg"/>
    <property type="match status" value="1"/>
</dbReference>
<dbReference type="InterPro" id="IPR051081">
    <property type="entry name" value="HTH_MetalResp_TranReg"/>
</dbReference>
<dbReference type="PANTHER" id="PTHR33154:SF25">
    <property type="entry name" value="LMO0101 PROTEIN"/>
    <property type="match status" value="1"/>
</dbReference>
<dbReference type="Gene3D" id="1.10.10.10">
    <property type="entry name" value="Winged helix-like DNA-binding domain superfamily/Winged helix DNA-binding domain"/>
    <property type="match status" value="1"/>
</dbReference>
<dbReference type="InterPro" id="IPR036390">
    <property type="entry name" value="WH_DNA-bd_sf"/>
</dbReference>
<keyword evidence="6" id="KW-1185">Reference proteome</keyword>
<evidence type="ECO:0000256" key="1">
    <source>
        <dbReference type="ARBA" id="ARBA00023015"/>
    </source>
</evidence>
<dbReference type="RefSeq" id="WP_305024365.1">
    <property type="nucleotide sequence ID" value="NZ_JAUQTB010000006.1"/>
</dbReference>
<reference evidence="5 6" key="1">
    <citation type="submission" date="2023-07" db="EMBL/GenBank/DDBJ databases">
        <title>Paenibacillus sp. JX-17 nov. isolated from soil.</title>
        <authorList>
            <person name="Wan Y."/>
            <person name="Liu B."/>
        </authorList>
    </citation>
    <scope>NUCLEOTIDE SEQUENCE [LARGE SCALE GENOMIC DNA]</scope>
    <source>
        <strain evidence="5 6">JX-17</strain>
    </source>
</reference>
<keyword evidence="3" id="KW-0804">Transcription</keyword>
<feature type="domain" description="HTH arsR-type" evidence="4">
    <location>
        <begin position="8"/>
        <end position="100"/>
    </location>
</feature>
<organism evidence="5 6">
    <name type="scientific">Paenibacillus lacisoli</name>
    <dbReference type="NCBI Taxonomy" id="3064525"/>
    <lineage>
        <taxon>Bacteria</taxon>
        <taxon>Bacillati</taxon>
        <taxon>Bacillota</taxon>
        <taxon>Bacilli</taxon>
        <taxon>Bacillales</taxon>
        <taxon>Paenibacillaceae</taxon>
        <taxon>Paenibacillus</taxon>
    </lineage>
</organism>
<dbReference type="Pfam" id="PF12840">
    <property type="entry name" value="HTH_20"/>
    <property type="match status" value="1"/>
</dbReference>
<evidence type="ECO:0000313" key="6">
    <source>
        <dbReference type="Proteomes" id="UP001240171"/>
    </source>
</evidence>
<dbReference type="InterPro" id="IPR011991">
    <property type="entry name" value="ArsR-like_HTH"/>
</dbReference>
<dbReference type="EMBL" id="JAUQTB010000006">
    <property type="protein sequence ID" value="MDO7907159.1"/>
    <property type="molecule type" value="Genomic_DNA"/>
</dbReference>
<keyword evidence="2" id="KW-0238">DNA-binding</keyword>
<dbReference type="SMART" id="SM00418">
    <property type="entry name" value="HTH_ARSR"/>
    <property type="match status" value="1"/>
</dbReference>
<dbReference type="CDD" id="cd00090">
    <property type="entry name" value="HTH_ARSR"/>
    <property type="match status" value="1"/>
</dbReference>
<gene>
    <name evidence="5" type="ORF">Q5741_12140</name>
</gene>
<dbReference type="PRINTS" id="PR00778">
    <property type="entry name" value="HTHARSR"/>
</dbReference>
<evidence type="ECO:0000256" key="3">
    <source>
        <dbReference type="ARBA" id="ARBA00023163"/>
    </source>
</evidence>
<evidence type="ECO:0000313" key="5">
    <source>
        <dbReference type="EMBL" id="MDO7907159.1"/>
    </source>
</evidence>
<dbReference type="Proteomes" id="UP001240171">
    <property type="component" value="Unassembled WGS sequence"/>
</dbReference>
<dbReference type="PANTHER" id="PTHR33154">
    <property type="entry name" value="TRANSCRIPTIONAL REGULATOR, ARSR FAMILY"/>
    <property type="match status" value="1"/>
</dbReference>
<dbReference type="InterPro" id="IPR036388">
    <property type="entry name" value="WH-like_DNA-bd_sf"/>
</dbReference>
<protein>
    <submittedName>
        <fullName evidence="5">Metalloregulator ArsR/SmtB family transcription factor</fullName>
    </submittedName>
</protein>
<evidence type="ECO:0000259" key="4">
    <source>
        <dbReference type="PROSITE" id="PS50987"/>
    </source>
</evidence>